<organism evidence="2 3">
    <name type="scientific">Tetraparma gracilis</name>
    <dbReference type="NCBI Taxonomy" id="2962635"/>
    <lineage>
        <taxon>Eukaryota</taxon>
        <taxon>Sar</taxon>
        <taxon>Stramenopiles</taxon>
        <taxon>Ochrophyta</taxon>
        <taxon>Bolidophyceae</taxon>
        <taxon>Parmales</taxon>
        <taxon>Triparmaceae</taxon>
        <taxon>Tetraparma</taxon>
    </lineage>
</organism>
<dbReference type="Proteomes" id="UP001165060">
    <property type="component" value="Unassembled WGS sequence"/>
</dbReference>
<dbReference type="EMBL" id="BRYB01001924">
    <property type="protein sequence ID" value="GMI36455.1"/>
    <property type="molecule type" value="Genomic_DNA"/>
</dbReference>
<gene>
    <name evidence="2" type="ORF">TeGR_g1498</name>
</gene>
<comment type="caution">
    <text evidence="2">The sequence shown here is derived from an EMBL/GenBank/DDBJ whole genome shotgun (WGS) entry which is preliminary data.</text>
</comment>
<name>A0ABQ6N0A7_9STRA</name>
<sequence>AEGAGTSDWQRSGKKTQGFQVAVGDESKENSANYAAVKNQQRTTPNLLGGPRPMDARYVDGSRFETEAQAAQKAMWGGGETKVSQLTDKARSAYVRGKKEVEPMYEQAMQGGGYDPRLGAAVRGENPYALHGSEARVGGGRNDGSDVGNLVGFRQHHGGQPQALTKGIAGAILDSVARPVKKTLVSAPFATDEALPTDPYASAHGGRSKDMFVENYRGGGSIPGFTGRR</sequence>
<feature type="region of interest" description="Disordered" evidence="1">
    <location>
        <begin position="1"/>
        <end position="34"/>
    </location>
</feature>
<feature type="compositionally biased region" description="Polar residues" evidence="1">
    <location>
        <begin position="7"/>
        <end position="19"/>
    </location>
</feature>
<reference evidence="2 3" key="1">
    <citation type="journal article" date="2023" name="Commun. Biol.">
        <title>Genome analysis of Parmales, the sister group of diatoms, reveals the evolutionary specialization of diatoms from phago-mixotrophs to photoautotrophs.</title>
        <authorList>
            <person name="Ban H."/>
            <person name="Sato S."/>
            <person name="Yoshikawa S."/>
            <person name="Yamada K."/>
            <person name="Nakamura Y."/>
            <person name="Ichinomiya M."/>
            <person name="Sato N."/>
            <person name="Blanc-Mathieu R."/>
            <person name="Endo H."/>
            <person name="Kuwata A."/>
            <person name="Ogata H."/>
        </authorList>
    </citation>
    <scope>NUCLEOTIDE SEQUENCE [LARGE SCALE GENOMIC DNA]</scope>
</reference>
<evidence type="ECO:0000313" key="2">
    <source>
        <dbReference type="EMBL" id="GMI36455.1"/>
    </source>
</evidence>
<protein>
    <submittedName>
        <fullName evidence="2">Uncharacterized protein</fullName>
    </submittedName>
</protein>
<accession>A0ABQ6N0A7</accession>
<evidence type="ECO:0000256" key="1">
    <source>
        <dbReference type="SAM" id="MobiDB-lite"/>
    </source>
</evidence>
<evidence type="ECO:0000313" key="3">
    <source>
        <dbReference type="Proteomes" id="UP001165060"/>
    </source>
</evidence>
<feature type="non-terminal residue" evidence="2">
    <location>
        <position position="1"/>
    </location>
</feature>
<proteinExistence type="predicted"/>
<keyword evidence="3" id="KW-1185">Reference proteome</keyword>